<comment type="caution">
    <text evidence="2">The sequence shown here is derived from an EMBL/GenBank/DDBJ whole genome shotgun (WGS) entry which is preliminary data.</text>
</comment>
<evidence type="ECO:0000259" key="1">
    <source>
        <dbReference type="PROSITE" id="PS51502"/>
    </source>
</evidence>
<keyword evidence="3" id="KW-1185">Reference proteome</keyword>
<dbReference type="SUPFAM" id="SSF54909">
    <property type="entry name" value="Dimeric alpha+beta barrel"/>
    <property type="match status" value="1"/>
</dbReference>
<dbReference type="Pfam" id="PF07876">
    <property type="entry name" value="Dabb"/>
    <property type="match status" value="1"/>
</dbReference>
<dbReference type="Gene3D" id="3.30.70.100">
    <property type="match status" value="1"/>
</dbReference>
<dbReference type="InterPro" id="IPR013097">
    <property type="entry name" value="Dabb"/>
</dbReference>
<reference evidence="2 3" key="1">
    <citation type="journal article" date="2023" name="G3 (Bethesda)">
        <title>A chromosome-level genome assembly of Zasmidium syzygii isolated from banana leaves.</title>
        <authorList>
            <person name="van Westerhoven A.C."/>
            <person name="Mehrabi R."/>
            <person name="Talebi R."/>
            <person name="Steentjes M.B.F."/>
            <person name="Corcolon B."/>
            <person name="Chong P.A."/>
            <person name="Kema G.H.J."/>
            <person name="Seidl M.F."/>
        </authorList>
    </citation>
    <scope>NUCLEOTIDE SEQUENCE [LARGE SCALE GENOMIC DNA]</scope>
    <source>
        <strain evidence="2 3">P124</strain>
    </source>
</reference>
<dbReference type="PANTHER" id="PTHR37832">
    <property type="entry name" value="BLL2683 PROTEIN"/>
    <property type="match status" value="1"/>
</dbReference>
<evidence type="ECO:0000313" key="2">
    <source>
        <dbReference type="EMBL" id="KAK4500574.1"/>
    </source>
</evidence>
<dbReference type="PANTHER" id="PTHR37832:SF1">
    <property type="entry name" value="STRESS-RESPONSE A_B BARREL DOMAIN-CONTAINING PROTEIN"/>
    <property type="match status" value="1"/>
</dbReference>
<accession>A0ABR0EGF4</accession>
<feature type="domain" description="Stress-response A/B barrel" evidence="1">
    <location>
        <begin position="3"/>
        <end position="99"/>
    </location>
</feature>
<evidence type="ECO:0000313" key="3">
    <source>
        <dbReference type="Proteomes" id="UP001305779"/>
    </source>
</evidence>
<protein>
    <recommendedName>
        <fullName evidence="1">Stress-response A/B barrel domain-containing protein</fullName>
    </recommendedName>
</protein>
<name>A0ABR0EGF4_ZASCE</name>
<gene>
    <name evidence="2" type="ORF">PRZ48_008763</name>
</gene>
<sequence>MPVYHIVLFKLKQSYDKADLDSWQTQVEGLVGVIPGLQYVDVGAPLPTTAFRAKGFNVSLVAVLDGPDDAPVYAEHPAHVKIIDELRPKLFDEVVVCDMEFKNRS</sequence>
<dbReference type="InterPro" id="IPR011008">
    <property type="entry name" value="Dimeric_a/b-barrel"/>
</dbReference>
<dbReference type="EMBL" id="JAXOVC010000006">
    <property type="protein sequence ID" value="KAK4500574.1"/>
    <property type="molecule type" value="Genomic_DNA"/>
</dbReference>
<proteinExistence type="predicted"/>
<dbReference type="PROSITE" id="PS51502">
    <property type="entry name" value="S_R_A_B_BARREL"/>
    <property type="match status" value="1"/>
</dbReference>
<organism evidence="2 3">
    <name type="scientific">Zasmidium cellare</name>
    <name type="common">Wine cellar mold</name>
    <name type="synonym">Racodium cellare</name>
    <dbReference type="NCBI Taxonomy" id="395010"/>
    <lineage>
        <taxon>Eukaryota</taxon>
        <taxon>Fungi</taxon>
        <taxon>Dikarya</taxon>
        <taxon>Ascomycota</taxon>
        <taxon>Pezizomycotina</taxon>
        <taxon>Dothideomycetes</taxon>
        <taxon>Dothideomycetidae</taxon>
        <taxon>Mycosphaerellales</taxon>
        <taxon>Mycosphaerellaceae</taxon>
        <taxon>Zasmidium</taxon>
    </lineage>
</organism>
<dbReference type="SMART" id="SM00886">
    <property type="entry name" value="Dabb"/>
    <property type="match status" value="1"/>
</dbReference>
<dbReference type="Proteomes" id="UP001305779">
    <property type="component" value="Unassembled WGS sequence"/>
</dbReference>